<accession>A0ABR0KDI7</accession>
<comment type="similarity">
    <text evidence="1">Belongs to the short-chain dehydrogenases/reductases (SDR) family.</text>
</comment>
<dbReference type="InterPro" id="IPR057326">
    <property type="entry name" value="KR_dom"/>
</dbReference>
<dbReference type="CDD" id="cd05233">
    <property type="entry name" value="SDR_c"/>
    <property type="match status" value="1"/>
</dbReference>
<dbReference type="PRINTS" id="PR00080">
    <property type="entry name" value="SDRFAMILY"/>
</dbReference>
<feature type="domain" description="Ketoreductase" evidence="3">
    <location>
        <begin position="6"/>
        <end position="189"/>
    </location>
</feature>
<dbReference type="PROSITE" id="PS00061">
    <property type="entry name" value="ADH_SHORT"/>
    <property type="match status" value="1"/>
</dbReference>
<dbReference type="PRINTS" id="PR00081">
    <property type="entry name" value="GDHRDH"/>
</dbReference>
<name>A0ABR0KDI7_9EURO</name>
<dbReference type="PANTHER" id="PTHR42760">
    <property type="entry name" value="SHORT-CHAIN DEHYDROGENASES/REDUCTASES FAMILY MEMBER"/>
    <property type="match status" value="1"/>
</dbReference>
<dbReference type="SUPFAM" id="SSF51735">
    <property type="entry name" value="NAD(P)-binding Rossmann-fold domains"/>
    <property type="match status" value="1"/>
</dbReference>
<evidence type="ECO:0000256" key="1">
    <source>
        <dbReference type="ARBA" id="ARBA00006484"/>
    </source>
</evidence>
<dbReference type="Proteomes" id="UP001345013">
    <property type="component" value="Unassembled WGS sequence"/>
</dbReference>
<evidence type="ECO:0000256" key="2">
    <source>
        <dbReference type="ARBA" id="ARBA00022857"/>
    </source>
</evidence>
<dbReference type="Gene3D" id="3.40.50.720">
    <property type="entry name" value="NAD(P)-binding Rossmann-like Domain"/>
    <property type="match status" value="1"/>
</dbReference>
<dbReference type="SMART" id="SM00822">
    <property type="entry name" value="PKS_KR"/>
    <property type="match status" value="1"/>
</dbReference>
<evidence type="ECO:0000259" key="3">
    <source>
        <dbReference type="SMART" id="SM00822"/>
    </source>
</evidence>
<dbReference type="PANTHER" id="PTHR42760:SF76">
    <property type="entry name" value="CHAIN OXIDOREDUCTASE_DEHYDROGENASE, PUTATIVE-RELATED"/>
    <property type="match status" value="1"/>
</dbReference>
<organism evidence="4 5">
    <name type="scientific">Lithohypha guttulata</name>
    <dbReference type="NCBI Taxonomy" id="1690604"/>
    <lineage>
        <taxon>Eukaryota</taxon>
        <taxon>Fungi</taxon>
        <taxon>Dikarya</taxon>
        <taxon>Ascomycota</taxon>
        <taxon>Pezizomycotina</taxon>
        <taxon>Eurotiomycetes</taxon>
        <taxon>Chaetothyriomycetidae</taxon>
        <taxon>Chaetothyriales</taxon>
        <taxon>Trichomeriaceae</taxon>
        <taxon>Lithohypha</taxon>
    </lineage>
</organism>
<proteinExistence type="inferred from homology"/>
<sequence length="252" mass="26304">MTLAGKVAIVTGASRGIGSVVAVDLAKRGASVCITHVSESSKSKCEALASEVSKLSNGTKLMFVQADVSKEDSATLVVKTTTEAFGDHVDILVNNAAVVIDRAISETTKDDFDRVFHTNVLGPLLMTKALLPHLRTPGRIINVSSVGARVGYANLALYGSSKAGLEGLTRSFAAELGDKGTTVNAVAPGPVQSDMLQTIPDSIKLPQKEATAVQKRFGEAQEIANAVAYLAGPDSSWVSGQVLNLSGGWTMY</sequence>
<evidence type="ECO:0000313" key="4">
    <source>
        <dbReference type="EMBL" id="KAK5093769.1"/>
    </source>
</evidence>
<dbReference type="InterPro" id="IPR002347">
    <property type="entry name" value="SDR_fam"/>
</dbReference>
<dbReference type="InterPro" id="IPR020904">
    <property type="entry name" value="Sc_DH/Rdtase_CS"/>
</dbReference>
<dbReference type="InterPro" id="IPR036291">
    <property type="entry name" value="NAD(P)-bd_dom_sf"/>
</dbReference>
<dbReference type="EMBL" id="JAVRRG010000039">
    <property type="protein sequence ID" value="KAK5093769.1"/>
    <property type="molecule type" value="Genomic_DNA"/>
</dbReference>
<keyword evidence="2" id="KW-0521">NADP</keyword>
<dbReference type="Pfam" id="PF13561">
    <property type="entry name" value="adh_short_C2"/>
    <property type="match status" value="1"/>
</dbReference>
<keyword evidence="5" id="KW-1185">Reference proteome</keyword>
<evidence type="ECO:0000313" key="5">
    <source>
        <dbReference type="Proteomes" id="UP001345013"/>
    </source>
</evidence>
<comment type="caution">
    <text evidence="4">The sequence shown here is derived from an EMBL/GenBank/DDBJ whole genome shotgun (WGS) entry which is preliminary data.</text>
</comment>
<protein>
    <recommendedName>
        <fullName evidence="3">Ketoreductase domain-containing protein</fullName>
    </recommendedName>
</protein>
<gene>
    <name evidence="4" type="ORF">LTR24_003964</name>
</gene>
<reference evidence="4 5" key="1">
    <citation type="submission" date="2023-08" db="EMBL/GenBank/DDBJ databases">
        <title>Black Yeasts Isolated from many extreme environments.</title>
        <authorList>
            <person name="Coleine C."/>
            <person name="Stajich J.E."/>
            <person name="Selbmann L."/>
        </authorList>
    </citation>
    <scope>NUCLEOTIDE SEQUENCE [LARGE SCALE GENOMIC DNA]</scope>
    <source>
        <strain evidence="4 5">CCFEE 5885</strain>
    </source>
</reference>